<comment type="caution">
    <text evidence="2">The sequence shown here is derived from an EMBL/GenBank/DDBJ whole genome shotgun (WGS) entry which is preliminary data.</text>
</comment>
<feature type="region of interest" description="Disordered" evidence="1">
    <location>
        <begin position="143"/>
        <end position="168"/>
    </location>
</feature>
<keyword evidence="3" id="KW-1185">Reference proteome</keyword>
<sequence length="168" mass="19381">MPYHYQATANPKKDRKNANQARLKFSKSISDRLRPIAITPYKNAHPTHKQGHSLTIQSPTPNVKREKEKAHTKIWQETHSERQREIAQHSVEKAPMPRCIRTKRREGFRGCVVVGVRVSRKRWVEFCVGIMYPRYQNSDRSNAEGEAMHSLQHAASSQSTRITQGVVQ</sequence>
<name>A0ABR4CTB6_9HELO</name>
<evidence type="ECO:0000256" key="1">
    <source>
        <dbReference type="SAM" id="MobiDB-lite"/>
    </source>
</evidence>
<reference evidence="2 3" key="1">
    <citation type="journal article" date="2024" name="Commun. Biol.">
        <title>Comparative genomic analysis of thermophilic fungi reveals convergent evolutionary adaptations and gene losses.</title>
        <authorList>
            <person name="Steindorff A.S."/>
            <person name="Aguilar-Pontes M.V."/>
            <person name="Robinson A.J."/>
            <person name="Andreopoulos B."/>
            <person name="LaButti K."/>
            <person name="Kuo A."/>
            <person name="Mondo S."/>
            <person name="Riley R."/>
            <person name="Otillar R."/>
            <person name="Haridas S."/>
            <person name="Lipzen A."/>
            <person name="Grimwood J."/>
            <person name="Schmutz J."/>
            <person name="Clum A."/>
            <person name="Reid I.D."/>
            <person name="Moisan M.C."/>
            <person name="Butler G."/>
            <person name="Nguyen T.T.M."/>
            <person name="Dewar K."/>
            <person name="Conant G."/>
            <person name="Drula E."/>
            <person name="Henrissat B."/>
            <person name="Hansel C."/>
            <person name="Singer S."/>
            <person name="Hutchinson M.I."/>
            <person name="de Vries R.P."/>
            <person name="Natvig D.O."/>
            <person name="Powell A.J."/>
            <person name="Tsang A."/>
            <person name="Grigoriev I.V."/>
        </authorList>
    </citation>
    <scope>NUCLEOTIDE SEQUENCE [LARGE SCALE GENOMIC DNA]</scope>
    <source>
        <strain evidence="2 3">CBS 494.80</strain>
    </source>
</reference>
<organism evidence="2 3">
    <name type="scientific">Oculimacula yallundae</name>
    <dbReference type="NCBI Taxonomy" id="86028"/>
    <lineage>
        <taxon>Eukaryota</taxon>
        <taxon>Fungi</taxon>
        <taxon>Dikarya</taxon>
        <taxon>Ascomycota</taxon>
        <taxon>Pezizomycotina</taxon>
        <taxon>Leotiomycetes</taxon>
        <taxon>Helotiales</taxon>
        <taxon>Ploettnerulaceae</taxon>
        <taxon>Oculimacula</taxon>
    </lineage>
</organism>
<proteinExistence type="predicted"/>
<evidence type="ECO:0000313" key="3">
    <source>
        <dbReference type="Proteomes" id="UP001595075"/>
    </source>
</evidence>
<accession>A0ABR4CTB6</accession>
<feature type="region of interest" description="Disordered" evidence="1">
    <location>
        <begin position="43"/>
        <end position="73"/>
    </location>
</feature>
<protein>
    <submittedName>
        <fullName evidence="2">Uncharacterized protein</fullName>
    </submittedName>
</protein>
<dbReference type="Proteomes" id="UP001595075">
    <property type="component" value="Unassembled WGS sequence"/>
</dbReference>
<dbReference type="EMBL" id="JAZHXI010000003">
    <property type="protein sequence ID" value="KAL2073139.1"/>
    <property type="molecule type" value="Genomic_DNA"/>
</dbReference>
<feature type="compositionally biased region" description="Polar residues" evidence="1">
    <location>
        <begin position="52"/>
        <end position="61"/>
    </location>
</feature>
<feature type="compositionally biased region" description="Polar residues" evidence="1">
    <location>
        <begin position="153"/>
        <end position="168"/>
    </location>
</feature>
<evidence type="ECO:0000313" key="2">
    <source>
        <dbReference type="EMBL" id="KAL2073139.1"/>
    </source>
</evidence>
<feature type="compositionally biased region" description="Basic and acidic residues" evidence="1">
    <location>
        <begin position="63"/>
        <end position="73"/>
    </location>
</feature>
<gene>
    <name evidence="2" type="ORF">VTL71DRAFT_10463</name>
</gene>